<protein>
    <submittedName>
        <fullName evidence="1">Uncharacterized protein</fullName>
    </submittedName>
</protein>
<name>A0A645CYS4_9ZZZZ</name>
<dbReference type="EMBL" id="VSSQ01031222">
    <property type="protein sequence ID" value="MPM82031.1"/>
    <property type="molecule type" value="Genomic_DNA"/>
</dbReference>
<reference evidence="1" key="1">
    <citation type="submission" date="2019-08" db="EMBL/GenBank/DDBJ databases">
        <authorList>
            <person name="Kucharzyk K."/>
            <person name="Murdoch R.W."/>
            <person name="Higgins S."/>
            <person name="Loffler F."/>
        </authorList>
    </citation>
    <scope>NUCLEOTIDE SEQUENCE</scope>
</reference>
<sequence length="149" mass="17059">MGFQFIHFHAGGYFRLGREQDVGLRAAQVVDDWRSTLRLGIPYFGFCSRPPVPVFTLFRFWNRRRDRFRPGLRYTRGNRLGVVYAKTGVSNRNGGDGVWVRSVGYVQASGPVVFETIGWKFEHHVLLCGRRNDSSDPGPGFVFTTSQKR</sequence>
<organism evidence="1">
    <name type="scientific">bioreactor metagenome</name>
    <dbReference type="NCBI Taxonomy" id="1076179"/>
    <lineage>
        <taxon>unclassified sequences</taxon>
        <taxon>metagenomes</taxon>
        <taxon>ecological metagenomes</taxon>
    </lineage>
</organism>
<gene>
    <name evidence="1" type="ORF">SDC9_129089</name>
</gene>
<proteinExistence type="predicted"/>
<accession>A0A645CYS4</accession>
<evidence type="ECO:0000313" key="1">
    <source>
        <dbReference type="EMBL" id="MPM82031.1"/>
    </source>
</evidence>
<dbReference type="AlphaFoldDB" id="A0A645CYS4"/>
<comment type="caution">
    <text evidence="1">The sequence shown here is derived from an EMBL/GenBank/DDBJ whole genome shotgun (WGS) entry which is preliminary data.</text>
</comment>